<dbReference type="Gene3D" id="6.10.250.690">
    <property type="match status" value="1"/>
</dbReference>
<evidence type="ECO:0000256" key="1">
    <source>
        <dbReference type="ARBA" id="ARBA00022553"/>
    </source>
</evidence>
<dbReference type="Proteomes" id="UP000625316">
    <property type="component" value="Unassembled WGS sequence"/>
</dbReference>
<dbReference type="PANTHER" id="PTHR48111:SF15">
    <property type="entry name" value="OMPR SUBFAMILY"/>
    <property type="match status" value="1"/>
</dbReference>
<dbReference type="SMART" id="SM00448">
    <property type="entry name" value="REC"/>
    <property type="match status" value="2"/>
</dbReference>
<name>A0A928VQH4_9CYAN</name>
<reference evidence="10" key="1">
    <citation type="submission" date="2020-10" db="EMBL/GenBank/DDBJ databases">
        <authorList>
            <person name="Castelo-Branco R."/>
            <person name="Eusebio N."/>
            <person name="Adriana R."/>
            <person name="Vieira A."/>
            <person name="Brugerolle De Fraissinette N."/>
            <person name="Rezende De Castro R."/>
            <person name="Schneider M.P."/>
            <person name="Vasconcelos V."/>
            <person name="Leao P.N."/>
        </authorList>
    </citation>
    <scope>NUCLEOTIDE SEQUENCE</scope>
    <source>
        <strain evidence="10">LEGE 11480</strain>
    </source>
</reference>
<dbReference type="GO" id="GO:0000156">
    <property type="term" value="F:phosphorelay response regulator activity"/>
    <property type="evidence" value="ECO:0007669"/>
    <property type="project" value="TreeGrafter"/>
</dbReference>
<feature type="domain" description="Response regulatory" evidence="8">
    <location>
        <begin position="242"/>
        <end position="358"/>
    </location>
</feature>
<evidence type="ECO:0000313" key="11">
    <source>
        <dbReference type="Proteomes" id="UP000625316"/>
    </source>
</evidence>
<dbReference type="FunFam" id="3.40.50.2300:FF:000002">
    <property type="entry name" value="DNA-binding response regulator PhoP"/>
    <property type="match status" value="1"/>
</dbReference>
<dbReference type="Pfam" id="PF00072">
    <property type="entry name" value="Response_reg"/>
    <property type="match status" value="1"/>
</dbReference>
<dbReference type="InterPro" id="IPR011006">
    <property type="entry name" value="CheY-like_superfamily"/>
</dbReference>
<dbReference type="PANTHER" id="PTHR48111">
    <property type="entry name" value="REGULATOR OF RPOS"/>
    <property type="match status" value="1"/>
</dbReference>
<dbReference type="CDD" id="cd19935">
    <property type="entry name" value="REC_OmpR_CusR-like"/>
    <property type="match status" value="1"/>
</dbReference>
<dbReference type="Gene3D" id="1.10.10.10">
    <property type="entry name" value="Winged helix-like DNA-binding domain superfamily/Winged helix DNA-binding domain"/>
    <property type="match status" value="1"/>
</dbReference>
<keyword evidence="1 6" id="KW-0597">Phosphoprotein</keyword>
<evidence type="ECO:0000256" key="5">
    <source>
        <dbReference type="ARBA" id="ARBA00023163"/>
    </source>
</evidence>
<sequence>MKLLLVEDNRQLADQLADALTDQNYVVDVARDGEEGWDLMTYGHYDLVMLDVTLPKMDGVSLCRKIRAKGYQTPVLMLTARSSSTDKVTGLDAGADDYLAKPVALNELNARLRALLRRNHKELTPVLEQGLLKLDPSSCQVTYDGKPVKLSPKEYLLLELFLRNGQRIYSRKAILDQLWGLDAELPGEDTVKAHIKGLRQRLRAVGVDNLIESVYGLGYRLNSEYVDANSAGPAGKVTDTPSLIIVTSEGTRAEKLQNAMHEWRSTPMGLIPAADLATHLHAIQPQLLLLDLTNDNESSLALCQTARQHKAWAWLPIIALVRRDDANIIRQAYEAGCDDVLEQPIPVGDLQSRVRNRLERVNTMRQCFTHKPVSAVT</sequence>
<dbReference type="RefSeq" id="WP_264325073.1">
    <property type="nucleotide sequence ID" value="NZ_JADEXQ010000032.1"/>
</dbReference>
<keyword evidence="5" id="KW-0804">Transcription</keyword>
<keyword evidence="4 7" id="KW-0238">DNA-binding</keyword>
<dbReference type="GO" id="GO:0006355">
    <property type="term" value="P:regulation of DNA-templated transcription"/>
    <property type="evidence" value="ECO:0007669"/>
    <property type="project" value="InterPro"/>
</dbReference>
<dbReference type="GO" id="GO:0000976">
    <property type="term" value="F:transcription cis-regulatory region binding"/>
    <property type="evidence" value="ECO:0007669"/>
    <property type="project" value="TreeGrafter"/>
</dbReference>
<evidence type="ECO:0000256" key="7">
    <source>
        <dbReference type="PROSITE-ProRule" id="PRU01091"/>
    </source>
</evidence>
<feature type="modified residue" description="4-aspartylphosphate" evidence="6">
    <location>
        <position position="291"/>
    </location>
</feature>
<evidence type="ECO:0000259" key="9">
    <source>
        <dbReference type="PROSITE" id="PS51755"/>
    </source>
</evidence>
<gene>
    <name evidence="10" type="ORF">IQ266_10955</name>
</gene>
<dbReference type="SUPFAM" id="SSF52172">
    <property type="entry name" value="CheY-like"/>
    <property type="match status" value="2"/>
</dbReference>
<dbReference type="EMBL" id="JADEXQ010000032">
    <property type="protein sequence ID" value="MBE9030249.1"/>
    <property type="molecule type" value="Genomic_DNA"/>
</dbReference>
<feature type="DNA-binding region" description="OmpR/PhoB-type" evidence="7">
    <location>
        <begin position="124"/>
        <end position="223"/>
    </location>
</feature>
<feature type="modified residue" description="4-aspartylphosphate" evidence="6">
    <location>
        <position position="51"/>
    </location>
</feature>
<evidence type="ECO:0000256" key="3">
    <source>
        <dbReference type="ARBA" id="ARBA00023015"/>
    </source>
</evidence>
<dbReference type="SMART" id="SM00862">
    <property type="entry name" value="Trans_reg_C"/>
    <property type="match status" value="1"/>
</dbReference>
<evidence type="ECO:0000256" key="4">
    <source>
        <dbReference type="ARBA" id="ARBA00023125"/>
    </source>
</evidence>
<keyword evidence="11" id="KW-1185">Reference proteome</keyword>
<dbReference type="InterPro" id="IPR001789">
    <property type="entry name" value="Sig_transdc_resp-reg_receiver"/>
</dbReference>
<dbReference type="AlphaFoldDB" id="A0A928VQH4"/>
<dbReference type="GO" id="GO:0032993">
    <property type="term" value="C:protein-DNA complex"/>
    <property type="evidence" value="ECO:0007669"/>
    <property type="project" value="TreeGrafter"/>
</dbReference>
<protein>
    <submittedName>
        <fullName evidence="10">Response regulator</fullName>
    </submittedName>
</protein>
<dbReference type="InterPro" id="IPR036388">
    <property type="entry name" value="WH-like_DNA-bd_sf"/>
</dbReference>
<dbReference type="Pfam" id="PF00486">
    <property type="entry name" value="Trans_reg_C"/>
    <property type="match status" value="1"/>
</dbReference>
<dbReference type="PROSITE" id="PS50110">
    <property type="entry name" value="RESPONSE_REGULATORY"/>
    <property type="match status" value="2"/>
</dbReference>
<accession>A0A928VQH4</accession>
<evidence type="ECO:0000256" key="6">
    <source>
        <dbReference type="PROSITE-ProRule" id="PRU00169"/>
    </source>
</evidence>
<feature type="domain" description="OmpR/PhoB-type" evidence="9">
    <location>
        <begin position="124"/>
        <end position="223"/>
    </location>
</feature>
<evidence type="ECO:0000256" key="2">
    <source>
        <dbReference type="ARBA" id="ARBA00023012"/>
    </source>
</evidence>
<dbReference type="PROSITE" id="PS51755">
    <property type="entry name" value="OMPR_PHOB"/>
    <property type="match status" value="1"/>
</dbReference>
<evidence type="ECO:0000313" key="10">
    <source>
        <dbReference type="EMBL" id="MBE9030249.1"/>
    </source>
</evidence>
<dbReference type="CDD" id="cd00383">
    <property type="entry name" value="trans_reg_C"/>
    <property type="match status" value="1"/>
</dbReference>
<keyword evidence="2" id="KW-0902">Two-component regulatory system</keyword>
<dbReference type="GO" id="GO:0005829">
    <property type="term" value="C:cytosol"/>
    <property type="evidence" value="ECO:0007669"/>
    <property type="project" value="TreeGrafter"/>
</dbReference>
<feature type="domain" description="Response regulatory" evidence="8">
    <location>
        <begin position="2"/>
        <end position="116"/>
    </location>
</feature>
<comment type="caution">
    <text evidence="10">The sequence shown here is derived from an EMBL/GenBank/DDBJ whole genome shotgun (WGS) entry which is preliminary data.</text>
</comment>
<proteinExistence type="predicted"/>
<keyword evidence="3" id="KW-0805">Transcription regulation</keyword>
<dbReference type="Gene3D" id="3.40.50.2300">
    <property type="match status" value="2"/>
</dbReference>
<dbReference type="InterPro" id="IPR001867">
    <property type="entry name" value="OmpR/PhoB-type_DNA-bd"/>
</dbReference>
<organism evidence="10 11">
    <name type="scientific">Romeriopsis navalis LEGE 11480</name>
    <dbReference type="NCBI Taxonomy" id="2777977"/>
    <lineage>
        <taxon>Bacteria</taxon>
        <taxon>Bacillati</taxon>
        <taxon>Cyanobacteriota</taxon>
        <taxon>Cyanophyceae</taxon>
        <taxon>Leptolyngbyales</taxon>
        <taxon>Leptolyngbyaceae</taxon>
        <taxon>Romeriopsis</taxon>
        <taxon>Romeriopsis navalis</taxon>
    </lineage>
</organism>
<evidence type="ECO:0000259" key="8">
    <source>
        <dbReference type="PROSITE" id="PS50110"/>
    </source>
</evidence>
<dbReference type="InterPro" id="IPR039420">
    <property type="entry name" value="WalR-like"/>
</dbReference>